<proteinExistence type="predicted"/>
<keyword evidence="3" id="KW-1185">Reference proteome</keyword>
<accession>A0A7J6GPE6</accession>
<sequence>MAAVAYDVAALALKGQDAELNFPNSAPSLPVPATTSPRDIQAAAASAAAAIGAAAAAMGAGAAPAKDGGNNNNSGGNIHRQDLVVDHEERGVYNHHEYVDEDLIFNMPNVLVNMAEGMLLSPPRLDIAGDDDDDRNYYVVINGEIVLSTFRDSDPSVLLHLSKHSLLQARTLLEVCNSNSTIQNMGIISLARVLESDHKALARSTTFYIYTTTRSIEYCLNSTTYSFVSSLEPSCLTYLEFVVNKDLYDFLTMLYYQIGEVGDYQVFYNTFDIDIEDEKIQKVIDGQMQRAWRGHKYKLHDHFKKVGGEIDPTKAKNECPRGEVSLQDWEYLCDRWSEPSFLKNADSRSKRKWDSRNGSKSTARHHISRGVDLDASIGHIETWRLRHWHKENGWETLELKDTYEKNDTVLGRHSVRLFGWGRSPNISETTSTSSDPDRPSYSRLMELYLDLRGQLDTMRQALIAKEIMLPSTNTHASDHSSGPSMNPTPFRNNQDTPCQPSSEFMGENV</sequence>
<dbReference type="PANTHER" id="PTHR31839:SF85">
    <property type="entry name" value="AP2_ERF DOMAIN-CONTAINING PROTEIN"/>
    <property type="match status" value="1"/>
</dbReference>
<dbReference type="PANTHER" id="PTHR31839">
    <property type="entry name" value="DEHYDRATION-RESPONSIVE ELEMENT-BINDING PROTEIN 1D"/>
    <property type="match status" value="1"/>
</dbReference>
<name>A0A7J6GPE6_CANSA</name>
<organism evidence="2 3">
    <name type="scientific">Cannabis sativa</name>
    <name type="common">Hemp</name>
    <name type="synonym">Marijuana</name>
    <dbReference type="NCBI Taxonomy" id="3483"/>
    <lineage>
        <taxon>Eukaryota</taxon>
        <taxon>Viridiplantae</taxon>
        <taxon>Streptophyta</taxon>
        <taxon>Embryophyta</taxon>
        <taxon>Tracheophyta</taxon>
        <taxon>Spermatophyta</taxon>
        <taxon>Magnoliopsida</taxon>
        <taxon>eudicotyledons</taxon>
        <taxon>Gunneridae</taxon>
        <taxon>Pentapetalae</taxon>
        <taxon>rosids</taxon>
        <taxon>fabids</taxon>
        <taxon>Rosales</taxon>
        <taxon>Cannabaceae</taxon>
        <taxon>Cannabis</taxon>
    </lineage>
</organism>
<protein>
    <recommendedName>
        <fullName evidence="4">AP2/ERF domain-containing protein</fullName>
    </recommendedName>
</protein>
<reference evidence="2 3" key="1">
    <citation type="journal article" date="2020" name="bioRxiv">
        <title>Sequence and annotation of 42 cannabis genomes reveals extensive copy number variation in cannabinoid synthesis and pathogen resistance genes.</title>
        <authorList>
            <person name="Mckernan K.J."/>
            <person name="Helbert Y."/>
            <person name="Kane L.T."/>
            <person name="Ebling H."/>
            <person name="Zhang L."/>
            <person name="Liu B."/>
            <person name="Eaton Z."/>
            <person name="Mclaughlin S."/>
            <person name="Kingan S."/>
            <person name="Baybayan P."/>
            <person name="Concepcion G."/>
            <person name="Jordan M."/>
            <person name="Riva A."/>
            <person name="Barbazuk W."/>
            <person name="Harkins T."/>
        </authorList>
    </citation>
    <scope>NUCLEOTIDE SEQUENCE [LARGE SCALE GENOMIC DNA]</scope>
    <source>
        <strain evidence="3">cv. Jamaican Lion 4</strain>
        <tissue evidence="2">Leaf</tissue>
    </source>
</reference>
<evidence type="ECO:0000256" key="1">
    <source>
        <dbReference type="SAM" id="MobiDB-lite"/>
    </source>
</evidence>
<dbReference type="GO" id="GO:0003700">
    <property type="term" value="F:DNA-binding transcription factor activity"/>
    <property type="evidence" value="ECO:0007669"/>
    <property type="project" value="InterPro"/>
</dbReference>
<comment type="caution">
    <text evidence="2">The sequence shown here is derived from an EMBL/GenBank/DDBJ whole genome shotgun (WGS) entry which is preliminary data.</text>
</comment>
<evidence type="ECO:0008006" key="4">
    <source>
        <dbReference type="Google" id="ProtNLM"/>
    </source>
</evidence>
<dbReference type="AlphaFoldDB" id="A0A7J6GPE6"/>
<feature type="region of interest" description="Disordered" evidence="1">
    <location>
        <begin position="473"/>
        <end position="509"/>
    </location>
</feature>
<evidence type="ECO:0000313" key="2">
    <source>
        <dbReference type="EMBL" id="KAF4384793.1"/>
    </source>
</evidence>
<dbReference type="EMBL" id="JAATIQ010000089">
    <property type="protein sequence ID" value="KAF4384793.1"/>
    <property type="molecule type" value="Genomic_DNA"/>
</dbReference>
<evidence type="ECO:0000313" key="3">
    <source>
        <dbReference type="Proteomes" id="UP000583929"/>
    </source>
</evidence>
<dbReference type="Proteomes" id="UP000583929">
    <property type="component" value="Unassembled WGS sequence"/>
</dbReference>
<gene>
    <name evidence="2" type="ORF">G4B88_000189</name>
</gene>
<dbReference type="InterPro" id="IPR045277">
    <property type="entry name" value="DRE1A-I"/>
</dbReference>
<feature type="compositionally biased region" description="Polar residues" evidence="1">
    <location>
        <begin position="473"/>
        <end position="502"/>
    </location>
</feature>